<dbReference type="RefSeq" id="WP_230831869.1">
    <property type="nucleotide sequence ID" value="NZ_JAJNCM010000056.1"/>
</dbReference>
<keyword evidence="5 6" id="KW-0472">Membrane</keyword>
<evidence type="ECO:0000256" key="1">
    <source>
        <dbReference type="ARBA" id="ARBA00004651"/>
    </source>
</evidence>
<accession>A0A098BGR7</accession>
<feature type="transmembrane region" description="Helical" evidence="6">
    <location>
        <begin position="182"/>
        <end position="199"/>
    </location>
</feature>
<evidence type="ECO:0000313" key="8">
    <source>
        <dbReference type="Proteomes" id="UP000042997"/>
    </source>
</evidence>
<evidence type="ECO:0000313" key="7">
    <source>
        <dbReference type="EMBL" id="CDZ87435.1"/>
    </source>
</evidence>
<feature type="transmembrane region" description="Helical" evidence="6">
    <location>
        <begin position="48"/>
        <end position="74"/>
    </location>
</feature>
<reference evidence="7 8" key="1">
    <citation type="journal article" date="2014" name="Genome Announc.">
        <title>Draft Genome Sequence of Propane- and Butane-Oxidizing Actinobacterium Rhodococcus ruber IEGM 231.</title>
        <authorList>
            <person name="Ivshina I.B."/>
            <person name="Kuyukina M.S."/>
            <person name="Krivoruchko A.V."/>
            <person name="Barbe V."/>
            <person name="Fischer C."/>
        </authorList>
    </citation>
    <scope>NUCLEOTIDE SEQUENCE [LARGE SCALE GENOMIC DNA]</scope>
</reference>
<comment type="subcellular location">
    <subcellularLocation>
        <location evidence="1">Cell membrane</location>
        <topology evidence="1">Multi-pass membrane protein</topology>
    </subcellularLocation>
</comment>
<dbReference type="AlphaFoldDB" id="A0A098BGR7"/>
<feature type="transmembrane region" description="Helical" evidence="6">
    <location>
        <begin position="20"/>
        <end position="42"/>
    </location>
</feature>
<feature type="transmembrane region" description="Helical" evidence="6">
    <location>
        <begin position="156"/>
        <end position="176"/>
    </location>
</feature>
<proteinExistence type="predicted"/>
<dbReference type="PANTHER" id="PTHR30250">
    <property type="entry name" value="PST FAMILY PREDICTED COLANIC ACID TRANSPORTER"/>
    <property type="match status" value="1"/>
</dbReference>
<keyword evidence="3 6" id="KW-0812">Transmembrane</keyword>
<evidence type="ECO:0000256" key="5">
    <source>
        <dbReference type="ARBA" id="ARBA00023136"/>
    </source>
</evidence>
<feature type="transmembrane region" description="Helical" evidence="6">
    <location>
        <begin position="297"/>
        <end position="319"/>
    </location>
</feature>
<feature type="transmembrane region" description="Helical" evidence="6">
    <location>
        <begin position="331"/>
        <end position="354"/>
    </location>
</feature>
<dbReference type="GO" id="GO:0005886">
    <property type="term" value="C:plasma membrane"/>
    <property type="evidence" value="ECO:0007669"/>
    <property type="project" value="UniProtKB-SubCell"/>
</dbReference>
<feature type="transmembrane region" description="Helical" evidence="6">
    <location>
        <begin position="95"/>
        <end position="117"/>
    </location>
</feature>
<keyword evidence="2" id="KW-1003">Cell membrane</keyword>
<dbReference type="Proteomes" id="UP000042997">
    <property type="component" value="Unassembled WGS sequence"/>
</dbReference>
<organism evidence="7 8">
    <name type="scientific">Rhodococcus ruber</name>
    <dbReference type="NCBI Taxonomy" id="1830"/>
    <lineage>
        <taxon>Bacteria</taxon>
        <taxon>Bacillati</taxon>
        <taxon>Actinomycetota</taxon>
        <taxon>Actinomycetes</taxon>
        <taxon>Mycobacteriales</taxon>
        <taxon>Nocardiaceae</taxon>
        <taxon>Rhodococcus</taxon>
    </lineage>
</organism>
<feature type="transmembrane region" description="Helical" evidence="6">
    <location>
        <begin position="366"/>
        <end position="384"/>
    </location>
</feature>
<evidence type="ECO:0000256" key="4">
    <source>
        <dbReference type="ARBA" id="ARBA00022989"/>
    </source>
</evidence>
<dbReference type="EMBL" id="CCSD01000035">
    <property type="protein sequence ID" value="CDZ87435.1"/>
    <property type="molecule type" value="Genomic_DNA"/>
</dbReference>
<dbReference type="PANTHER" id="PTHR30250:SF11">
    <property type="entry name" value="O-ANTIGEN TRANSPORTER-RELATED"/>
    <property type="match status" value="1"/>
</dbReference>
<name>A0A098BGR7_9NOCA</name>
<evidence type="ECO:0000256" key="6">
    <source>
        <dbReference type="SAM" id="Phobius"/>
    </source>
</evidence>
<feature type="transmembrane region" description="Helical" evidence="6">
    <location>
        <begin position="123"/>
        <end position="144"/>
    </location>
</feature>
<evidence type="ECO:0000256" key="2">
    <source>
        <dbReference type="ARBA" id="ARBA00022475"/>
    </source>
</evidence>
<protein>
    <submittedName>
        <fullName evidence="7">Putative transmembrane protein</fullName>
    </submittedName>
</protein>
<dbReference type="InterPro" id="IPR050833">
    <property type="entry name" value="Poly_Biosynth_Transport"/>
</dbReference>
<feature type="transmembrane region" description="Helical" evidence="6">
    <location>
        <begin position="390"/>
        <end position="409"/>
    </location>
</feature>
<keyword evidence="4 6" id="KW-1133">Transmembrane helix</keyword>
<evidence type="ECO:0000256" key="3">
    <source>
        <dbReference type="ARBA" id="ARBA00022692"/>
    </source>
</evidence>
<gene>
    <name evidence="7" type="ORF">RHRU231_260009</name>
</gene>
<sequence length="424" mass="43719">MDTLAANAPRGALTKVLAKIGGFSLSVALTGFANLLTVPFVIVNAGGAGWASVAVGQSIGALVGVFTLLGWVQSGPTAVARASDAARGRYYMDSVYVRSLTLVATVPAVALASAALGTAHPTATTLSAVALLVVNIGANWFYVGEANPRGLFVFDTVPRTIGIVVATAAIACGFPIEGYSAIVLAGAVVAAIMSLFDVGRRYGSGGFRPFGLRPYWSLVAAQKHGIGTALLSSFYLSMPILVVQHFAPSAVPQYALIDKIKQQALTAYRPISQALQGWTPRGGTASVLRRTQRASQIAWTLGMLGGIVLVAGAIPLGHVLSGGELVIGWDLVVPVSVAFAANIISVTLGVACLLPLGLEKHVTASAALGVVVMLPLLFPLIKVAGGVGSAWSVAFGQLAVAGYQSVILFRNLRIRTAEHHVSSR</sequence>